<accession>A0ABZ3GFK1</accession>
<protein>
    <submittedName>
        <fullName evidence="1">Phage portal protein</fullName>
    </submittedName>
</protein>
<proteinExistence type="predicted"/>
<dbReference type="InterPro" id="IPR006429">
    <property type="entry name" value="Phage_lambda_portal"/>
</dbReference>
<dbReference type="EMBL" id="CP154792">
    <property type="protein sequence ID" value="XAN19627.1"/>
    <property type="molecule type" value="Genomic_DNA"/>
</dbReference>
<evidence type="ECO:0000313" key="2">
    <source>
        <dbReference type="Proteomes" id="UP001446337"/>
    </source>
</evidence>
<name>A0ABZ3GFK1_ACHDE</name>
<dbReference type="Pfam" id="PF05136">
    <property type="entry name" value="Phage_portal_2"/>
    <property type="match status" value="1"/>
</dbReference>
<dbReference type="RefSeq" id="WP_343499657.1">
    <property type="nucleotide sequence ID" value="NZ_CP154792.1"/>
</dbReference>
<evidence type="ECO:0000313" key="1">
    <source>
        <dbReference type="EMBL" id="XAN19627.1"/>
    </source>
</evidence>
<gene>
    <name evidence="1" type="ORF">AAIK43_16660</name>
</gene>
<keyword evidence="2" id="KW-1185">Reference proteome</keyword>
<organism evidence="1 2">
    <name type="scientific">Achromobacter denitrificans</name>
    <name type="common">Alcaligenes denitrificans</name>
    <dbReference type="NCBI Taxonomy" id="32002"/>
    <lineage>
        <taxon>Bacteria</taxon>
        <taxon>Pseudomonadati</taxon>
        <taxon>Pseudomonadota</taxon>
        <taxon>Betaproteobacteria</taxon>
        <taxon>Burkholderiales</taxon>
        <taxon>Alcaligenaceae</taxon>
        <taxon>Achromobacter</taxon>
    </lineage>
</organism>
<reference evidence="1 2" key="1">
    <citation type="submission" date="2024-05" db="EMBL/GenBank/DDBJ databases">
        <title>Achromobacter denitrificans. BP1, complete genome.</title>
        <authorList>
            <person name="Zhang B."/>
        </authorList>
    </citation>
    <scope>NUCLEOTIDE SEQUENCE [LARGE SCALE GENOMIC DNA]</scope>
    <source>
        <strain evidence="1 2">BP1</strain>
    </source>
</reference>
<dbReference type="Proteomes" id="UP001446337">
    <property type="component" value="Chromosome"/>
</dbReference>
<dbReference type="NCBIfam" id="TIGR01539">
    <property type="entry name" value="portal_lambda"/>
    <property type="match status" value="1"/>
</dbReference>
<sequence length="543" mass="61548">MENTISILDRHGKPLPAVRRRGAMLAPGSNAPYDAADQNGGHVRDWQPYLWSPDGEVNMYRDRLAARARDLIRNDGWATAAVMRTIDNVIGPDFRPISKPDYRWLRTVTGIEAFDHRWADEFGQAVEANWRSWANDPAFYCDSERMLSFPQMMQLGFRHHLIDGDSLSMLHWLPQRIGVGRARYATAVQIMDPDRLSNPQQNFDQQALRGGVEVDSYGVPTWYHIRRAHQGDWFSAGESVRWDRIPRETDWGRPIVVHSFDHDRASQHRGVGFLTPVIQRFKMLIKYDSTELDAAIINAFFAAYIQSPFDPDLVEEALSGSDKVSAYQRERSQFHQERRTRMGDVGMTHLYPGETIGTVASSRPSSNFASFESAMLRHFSAGTGLAAQQISQNWAEVNYSAYRSAMLEAWKTFARRRIGFASGQAHPIYCAWLEESMDVDDYPMPRNAPEFIEARAAYARAKWMGPGRGLVDIVKERQGALLGIDGGMSSLEDECAEISGTDWRDVADRRAIEMERYERLGLPIPAVLQGADSKDAVQVPEEK</sequence>